<dbReference type="OrthoDB" id="9815002at2"/>
<dbReference type="SUPFAM" id="SSF53955">
    <property type="entry name" value="Lysozyme-like"/>
    <property type="match status" value="1"/>
</dbReference>
<feature type="domain" description="Transglycosylase SLT" evidence="2">
    <location>
        <begin position="87"/>
        <end position="183"/>
    </location>
</feature>
<evidence type="ECO:0000313" key="4">
    <source>
        <dbReference type="Proteomes" id="UP000272778"/>
    </source>
</evidence>
<gene>
    <name evidence="3" type="ORF">D1Y85_15575</name>
</gene>
<dbReference type="Proteomes" id="UP000272778">
    <property type="component" value="Unassembled WGS sequence"/>
</dbReference>
<dbReference type="Gene3D" id="1.10.530.10">
    <property type="match status" value="1"/>
</dbReference>
<dbReference type="CDD" id="cd00254">
    <property type="entry name" value="LT-like"/>
    <property type="match status" value="1"/>
</dbReference>
<accession>A0A3N6N8W9</accession>
<sequence>MCVRDRISSVGKRRALVAAISLAAAAGAHAGGAIFGAVGTDGTITLTDTPGKAGLRIIVEAYAPASITAKRSTPSRNRADAVLVSNVIDEASRQFRLQPELIRAVIDVESRYDPAAVSDKGALGLMQLMPDTARRFAGGDMLNPRENVLTGARYLRFLLDLFNNDMELTLAAYNAGEDAVIRAGYRIPPYPETRGYVPRVLSRYRALLSASGK</sequence>
<comment type="caution">
    <text evidence="3">The sequence shown here is derived from an EMBL/GenBank/DDBJ whole genome shotgun (WGS) entry which is preliminary data.</text>
</comment>
<reference evidence="3 4" key="1">
    <citation type="submission" date="2018-11" db="EMBL/GenBank/DDBJ databases">
        <title>Paraburkholderia sp. DHOA04, isolated from soil.</title>
        <authorList>
            <person name="Gao Z.-H."/>
            <person name="Qiu L.-H."/>
            <person name="Fu J.-C."/>
        </authorList>
    </citation>
    <scope>NUCLEOTIDE SEQUENCE [LARGE SCALE GENOMIC DNA]</scope>
    <source>
        <strain evidence="3 4">DHOA04</strain>
    </source>
</reference>
<evidence type="ECO:0000259" key="2">
    <source>
        <dbReference type="Pfam" id="PF01464"/>
    </source>
</evidence>
<dbReference type="Pfam" id="PF01464">
    <property type="entry name" value="SLT"/>
    <property type="match status" value="1"/>
</dbReference>
<dbReference type="PROSITE" id="PS00922">
    <property type="entry name" value="TRANSGLYCOSYLASE"/>
    <property type="match status" value="1"/>
</dbReference>
<organism evidence="3 4">
    <name type="scientific">Paraburkholderia dinghuensis</name>
    <dbReference type="NCBI Taxonomy" id="2305225"/>
    <lineage>
        <taxon>Bacteria</taxon>
        <taxon>Pseudomonadati</taxon>
        <taxon>Pseudomonadota</taxon>
        <taxon>Betaproteobacteria</taxon>
        <taxon>Burkholderiales</taxon>
        <taxon>Burkholderiaceae</taxon>
        <taxon>Paraburkholderia</taxon>
    </lineage>
</organism>
<dbReference type="GO" id="GO:0000270">
    <property type="term" value="P:peptidoglycan metabolic process"/>
    <property type="evidence" value="ECO:0007669"/>
    <property type="project" value="InterPro"/>
</dbReference>
<comment type="similarity">
    <text evidence="1">Belongs to the transglycosylase Slt family.</text>
</comment>
<evidence type="ECO:0000313" key="3">
    <source>
        <dbReference type="EMBL" id="RQH05472.1"/>
    </source>
</evidence>
<dbReference type="RefSeq" id="WP_124151959.1">
    <property type="nucleotide sequence ID" value="NZ_RQIS01000010.1"/>
</dbReference>
<name>A0A3N6N8W9_9BURK</name>
<dbReference type="AlphaFoldDB" id="A0A3N6N8W9"/>
<keyword evidence="4" id="KW-1185">Reference proteome</keyword>
<dbReference type="InterPro" id="IPR000189">
    <property type="entry name" value="Transglyc_AS"/>
</dbReference>
<dbReference type="InterPro" id="IPR008258">
    <property type="entry name" value="Transglycosylase_SLT_dom_1"/>
</dbReference>
<dbReference type="GO" id="GO:0008933">
    <property type="term" value="F:peptidoglycan lytic transglycosylase activity"/>
    <property type="evidence" value="ECO:0007669"/>
    <property type="project" value="InterPro"/>
</dbReference>
<dbReference type="PANTHER" id="PTHR37423">
    <property type="entry name" value="SOLUBLE LYTIC MUREIN TRANSGLYCOSYLASE-RELATED"/>
    <property type="match status" value="1"/>
</dbReference>
<proteinExistence type="inferred from homology"/>
<protein>
    <submittedName>
        <fullName evidence="3">Lytic transglycosylase domain-containing protein</fullName>
    </submittedName>
</protein>
<evidence type="ECO:0000256" key="1">
    <source>
        <dbReference type="ARBA" id="ARBA00007734"/>
    </source>
</evidence>
<dbReference type="PANTHER" id="PTHR37423:SF2">
    <property type="entry name" value="MEMBRANE-BOUND LYTIC MUREIN TRANSGLYCOSYLASE C"/>
    <property type="match status" value="1"/>
</dbReference>
<dbReference type="InterPro" id="IPR023346">
    <property type="entry name" value="Lysozyme-like_dom_sf"/>
</dbReference>
<dbReference type="EMBL" id="RQIS01000010">
    <property type="protein sequence ID" value="RQH05472.1"/>
    <property type="molecule type" value="Genomic_DNA"/>
</dbReference>
<dbReference type="GO" id="GO:0016020">
    <property type="term" value="C:membrane"/>
    <property type="evidence" value="ECO:0007669"/>
    <property type="project" value="InterPro"/>
</dbReference>